<evidence type="ECO:0000256" key="3">
    <source>
        <dbReference type="ARBA" id="ARBA00022776"/>
    </source>
</evidence>
<dbReference type="PROSITE" id="PS51284">
    <property type="entry name" value="DOC"/>
    <property type="match status" value="1"/>
</dbReference>
<dbReference type="InterPro" id="IPR016901">
    <property type="entry name" value="APC10/Doc1"/>
</dbReference>
<comment type="similarity">
    <text evidence="1 6">Belongs to the APC10 family.</text>
</comment>
<dbReference type="Gene3D" id="2.60.120.260">
    <property type="entry name" value="Galactose-binding domain-like"/>
    <property type="match status" value="1"/>
</dbReference>
<evidence type="ECO:0000259" key="7">
    <source>
        <dbReference type="PROSITE" id="PS51284"/>
    </source>
</evidence>
<feature type="domain" description="DOC" evidence="7">
    <location>
        <begin position="5"/>
        <end position="180"/>
    </location>
</feature>
<evidence type="ECO:0000256" key="5">
    <source>
        <dbReference type="ARBA" id="ARBA00023306"/>
    </source>
</evidence>
<name>A0A8J6BB69_9EUKA</name>
<keyword evidence="5 6" id="KW-0131">Cell cycle</keyword>
<gene>
    <name evidence="8" type="ORF">J8273_1649</name>
</gene>
<dbReference type="InterPro" id="IPR004939">
    <property type="entry name" value="APC_su10/DOC_dom"/>
</dbReference>
<reference evidence="8" key="1">
    <citation type="submission" date="2021-05" db="EMBL/GenBank/DDBJ databases">
        <title>A free-living protist that lacks canonical eukaryotic 1 DNA replication and segregation systems.</title>
        <authorList>
            <person name="Salas-Leiva D.E."/>
            <person name="Tromer E.C."/>
            <person name="Curtis B.A."/>
            <person name="Jerlstrom-Hultqvist J."/>
            <person name="Kolisko M."/>
            <person name="Yi Z."/>
            <person name="Salas-Leiva J.S."/>
            <person name="Gallot-Lavallee L."/>
            <person name="Kops G.J.P.L."/>
            <person name="Archibald J.M."/>
            <person name="Simpson A.G.B."/>
            <person name="Roger A.J."/>
        </authorList>
    </citation>
    <scope>NUCLEOTIDE SEQUENCE</scope>
    <source>
        <strain evidence="8">BICM</strain>
    </source>
</reference>
<dbReference type="SMART" id="SM01337">
    <property type="entry name" value="APC10"/>
    <property type="match status" value="1"/>
</dbReference>
<evidence type="ECO:0000256" key="2">
    <source>
        <dbReference type="ARBA" id="ARBA00022618"/>
    </source>
</evidence>
<evidence type="ECO:0000256" key="4">
    <source>
        <dbReference type="ARBA" id="ARBA00022786"/>
    </source>
</evidence>
<dbReference type="PIRSF" id="PIRSF028841">
    <property type="entry name" value="APC10_sub"/>
    <property type="match status" value="1"/>
</dbReference>
<evidence type="ECO:0000256" key="1">
    <source>
        <dbReference type="ARBA" id="ARBA00006762"/>
    </source>
</evidence>
<accession>A0A8J6BB69</accession>
<keyword evidence="4 6" id="KW-0833">Ubl conjugation pathway</keyword>
<dbReference type="GO" id="GO:0070979">
    <property type="term" value="P:protein K11-linked ubiquitination"/>
    <property type="evidence" value="ECO:0007669"/>
    <property type="project" value="TreeGrafter"/>
</dbReference>
<dbReference type="OrthoDB" id="24948at2759"/>
<dbReference type="Pfam" id="PF03256">
    <property type="entry name" value="ANAPC10"/>
    <property type="match status" value="1"/>
</dbReference>
<comment type="caution">
    <text evidence="8">The sequence shown here is derived from an EMBL/GenBank/DDBJ whole genome shotgun (WGS) entry which is preliminary data.</text>
</comment>
<dbReference type="GO" id="GO:0031145">
    <property type="term" value="P:anaphase-promoting complex-dependent catabolic process"/>
    <property type="evidence" value="ECO:0007669"/>
    <property type="project" value="InterPro"/>
</dbReference>
<dbReference type="EMBL" id="JAHDYR010000005">
    <property type="protein sequence ID" value="KAG9396632.1"/>
    <property type="molecule type" value="Genomic_DNA"/>
</dbReference>
<dbReference type="PANTHER" id="PTHR12936">
    <property type="entry name" value="ANAPHASE-PROMOTING COMPLEX 10"/>
    <property type="match status" value="1"/>
</dbReference>
<evidence type="ECO:0000256" key="6">
    <source>
        <dbReference type="PIRNR" id="PIRNR028841"/>
    </source>
</evidence>
<sequence>MSSFEPIEFSPGDFKRFTDRIKQSGYVDISKECVWLTSSSKPPHNAYNLIDNDLNSYWQSDAEQPHMVTISFPSSVVLSHICIFFDYSQDTNYTPEVMTIRSALGPYLLADLTQLVVSEPHGWYVIDLKGHTELDGASGVRMRYLQMLITENHQGGKDSHLRQIRLFTRHHRGHAQDGGL</sequence>
<evidence type="ECO:0000313" key="9">
    <source>
        <dbReference type="Proteomes" id="UP000717585"/>
    </source>
</evidence>
<keyword evidence="9" id="KW-1185">Reference proteome</keyword>
<dbReference type="PANTHER" id="PTHR12936:SF0">
    <property type="entry name" value="ANAPHASE-PROMOTING COMPLEX SUBUNIT 10"/>
    <property type="match status" value="1"/>
</dbReference>
<dbReference type="CDD" id="cd08366">
    <property type="entry name" value="APC10"/>
    <property type="match status" value="1"/>
</dbReference>
<organism evidence="8 9">
    <name type="scientific">Carpediemonas membranifera</name>
    <dbReference type="NCBI Taxonomy" id="201153"/>
    <lineage>
        <taxon>Eukaryota</taxon>
        <taxon>Metamonada</taxon>
        <taxon>Carpediemonas-like organisms</taxon>
        <taxon>Carpediemonas</taxon>
    </lineage>
</organism>
<keyword evidence="3 6" id="KW-0498">Mitosis</keyword>
<dbReference type="Proteomes" id="UP000717585">
    <property type="component" value="Unassembled WGS sequence"/>
</dbReference>
<dbReference type="InterPro" id="IPR008979">
    <property type="entry name" value="Galactose-bd-like_sf"/>
</dbReference>
<protein>
    <recommendedName>
        <fullName evidence="6">Anaphase-promoting complex subunit 10</fullName>
    </recommendedName>
</protein>
<comment type="function">
    <text evidence="6">Component of the anaphase promoting complex/cyclosome (APC/C), a cell cycle-regulated E3 ubiquitin-protein ligase complex that controls progression through mitosis and the G1 phase of the cell cycle.</text>
</comment>
<dbReference type="GO" id="GO:0005680">
    <property type="term" value="C:anaphase-promoting complex"/>
    <property type="evidence" value="ECO:0007669"/>
    <property type="project" value="InterPro"/>
</dbReference>
<dbReference type="GO" id="GO:0051301">
    <property type="term" value="P:cell division"/>
    <property type="evidence" value="ECO:0007669"/>
    <property type="project" value="UniProtKB-KW"/>
</dbReference>
<dbReference type="AlphaFoldDB" id="A0A8J6BB69"/>
<evidence type="ECO:0000313" key="8">
    <source>
        <dbReference type="EMBL" id="KAG9396632.1"/>
    </source>
</evidence>
<keyword evidence="2 6" id="KW-0132">Cell division</keyword>
<dbReference type="SUPFAM" id="SSF49785">
    <property type="entry name" value="Galactose-binding domain-like"/>
    <property type="match status" value="1"/>
</dbReference>
<proteinExistence type="inferred from homology"/>